<dbReference type="SUPFAM" id="SSF46626">
    <property type="entry name" value="Cytochrome c"/>
    <property type="match status" value="1"/>
</dbReference>
<dbReference type="AlphaFoldDB" id="A0A5B7U0A2"/>
<dbReference type="InterPro" id="IPR009056">
    <property type="entry name" value="Cyt_c-like_dom"/>
</dbReference>
<accession>A0A5B7U0A2</accession>
<evidence type="ECO:0000256" key="1">
    <source>
        <dbReference type="ARBA" id="ARBA00022617"/>
    </source>
</evidence>
<dbReference type="GO" id="GO:0020037">
    <property type="term" value="F:heme binding"/>
    <property type="evidence" value="ECO:0007669"/>
    <property type="project" value="InterPro"/>
</dbReference>
<evidence type="ECO:0000256" key="4">
    <source>
        <dbReference type="PROSITE-ProRule" id="PRU00433"/>
    </source>
</evidence>
<keyword evidence="2 4" id="KW-0479">Metal-binding</keyword>
<protein>
    <submittedName>
        <fullName evidence="6">Cytochrome c</fullName>
    </submittedName>
</protein>
<feature type="domain" description="Cytochrome c" evidence="5">
    <location>
        <begin position="47"/>
        <end position="132"/>
    </location>
</feature>
<evidence type="ECO:0000256" key="2">
    <source>
        <dbReference type="ARBA" id="ARBA00022723"/>
    </source>
</evidence>
<sequence length="132" mass="14675">MQKKLLYIFGLTVLVGFMSFTLQEDRWKAPEGAKALKNPISSADKAESAKRGAKIFKTRCMICHGTAGKGDGIGGKALTPKPQNLTSSMVQAQVDGELFWKVTNGRNDMIKWGPILTEDQRWDVVNYVRTLK</sequence>
<dbReference type="KEGG" id="fbe:FF125_21510"/>
<organism evidence="6 7">
    <name type="scientific">Aureibaculum algae</name>
    <dbReference type="NCBI Taxonomy" id="2584122"/>
    <lineage>
        <taxon>Bacteria</taxon>
        <taxon>Pseudomonadati</taxon>
        <taxon>Bacteroidota</taxon>
        <taxon>Flavobacteriia</taxon>
        <taxon>Flavobacteriales</taxon>
        <taxon>Flavobacteriaceae</taxon>
        <taxon>Aureibaculum</taxon>
    </lineage>
</organism>
<dbReference type="Proteomes" id="UP000306229">
    <property type="component" value="Chromosome"/>
</dbReference>
<evidence type="ECO:0000313" key="7">
    <source>
        <dbReference type="Proteomes" id="UP000306229"/>
    </source>
</evidence>
<dbReference type="PANTHER" id="PTHR40394">
    <property type="entry name" value="LIPOPROTEIN-RELATED"/>
    <property type="match status" value="1"/>
</dbReference>
<proteinExistence type="predicted"/>
<dbReference type="GO" id="GO:0009055">
    <property type="term" value="F:electron transfer activity"/>
    <property type="evidence" value="ECO:0007669"/>
    <property type="project" value="InterPro"/>
</dbReference>
<dbReference type="GO" id="GO:0046872">
    <property type="term" value="F:metal ion binding"/>
    <property type="evidence" value="ECO:0007669"/>
    <property type="project" value="UniProtKB-KW"/>
</dbReference>
<dbReference type="OrthoDB" id="9811395at2"/>
<name>A0A5B7U0A2_9FLAO</name>
<dbReference type="Pfam" id="PF13442">
    <property type="entry name" value="Cytochrome_CBB3"/>
    <property type="match status" value="1"/>
</dbReference>
<gene>
    <name evidence="6" type="ORF">FF125_21510</name>
</gene>
<dbReference type="PROSITE" id="PS51007">
    <property type="entry name" value="CYTC"/>
    <property type="match status" value="1"/>
</dbReference>
<dbReference type="RefSeq" id="WP_138952232.1">
    <property type="nucleotide sequence ID" value="NZ_CP040749.1"/>
</dbReference>
<reference evidence="6 7" key="1">
    <citation type="submission" date="2019-05" db="EMBL/GenBank/DDBJ databases">
        <title>Algicella ahnfeltiae gen. nov., sp. nov., a novel marine bacterium of the family Flavobacteriaceae isolated from a red alga.</title>
        <authorList>
            <person name="Nedashkovskaya O.I."/>
            <person name="Kukhlevskiy A.D."/>
            <person name="Kim S.-G."/>
            <person name="Zhukova N.V."/>
            <person name="Mikhailov V.V."/>
        </authorList>
    </citation>
    <scope>NUCLEOTIDE SEQUENCE [LARGE SCALE GENOMIC DNA]</scope>
    <source>
        <strain evidence="6 7">10Alg115</strain>
    </source>
</reference>
<dbReference type="InterPro" id="IPR036909">
    <property type="entry name" value="Cyt_c-like_dom_sf"/>
</dbReference>
<dbReference type="PANTHER" id="PTHR40394:SF2">
    <property type="entry name" value="QUINOL:CYTOCHROME C OXIDOREDUCTASE MEMBRANE PROTEIN"/>
    <property type="match status" value="1"/>
</dbReference>
<dbReference type="EMBL" id="CP040749">
    <property type="protein sequence ID" value="QCX40896.1"/>
    <property type="molecule type" value="Genomic_DNA"/>
</dbReference>
<dbReference type="Gene3D" id="1.10.760.10">
    <property type="entry name" value="Cytochrome c-like domain"/>
    <property type="match status" value="1"/>
</dbReference>
<evidence type="ECO:0000313" key="6">
    <source>
        <dbReference type="EMBL" id="QCX40896.1"/>
    </source>
</evidence>
<evidence type="ECO:0000259" key="5">
    <source>
        <dbReference type="PROSITE" id="PS51007"/>
    </source>
</evidence>
<keyword evidence="7" id="KW-1185">Reference proteome</keyword>
<keyword evidence="3 4" id="KW-0408">Iron</keyword>
<evidence type="ECO:0000256" key="3">
    <source>
        <dbReference type="ARBA" id="ARBA00023004"/>
    </source>
</evidence>
<keyword evidence="1 4" id="KW-0349">Heme</keyword>